<evidence type="ECO:0000313" key="1">
    <source>
        <dbReference type="EMBL" id="KAF2761251.1"/>
    </source>
</evidence>
<dbReference type="EMBL" id="ML996567">
    <property type="protein sequence ID" value="KAF2761251.1"/>
    <property type="molecule type" value="Genomic_DNA"/>
</dbReference>
<dbReference type="GeneID" id="54481286"/>
<name>A0A6A6WJ16_9PEZI</name>
<sequence length="103" mass="11895">MLLLCIRPVAAFPVFWLSWHAYHFCLKPCSQACSSTFKNRVCRWLSEACILCRFTRKYHSQAISMSSRSSFSAQRSNFRTCQAVDEQPTVSIITPLRQEEAQV</sequence>
<dbReference type="RefSeq" id="XP_033603702.1">
    <property type="nucleotide sequence ID" value="XM_033740232.1"/>
</dbReference>
<dbReference type="Proteomes" id="UP000799437">
    <property type="component" value="Unassembled WGS sequence"/>
</dbReference>
<organism evidence="1 2">
    <name type="scientific">Pseudovirgaria hyperparasitica</name>
    <dbReference type="NCBI Taxonomy" id="470096"/>
    <lineage>
        <taxon>Eukaryota</taxon>
        <taxon>Fungi</taxon>
        <taxon>Dikarya</taxon>
        <taxon>Ascomycota</taxon>
        <taxon>Pezizomycotina</taxon>
        <taxon>Dothideomycetes</taxon>
        <taxon>Dothideomycetes incertae sedis</taxon>
        <taxon>Acrospermales</taxon>
        <taxon>Acrospermaceae</taxon>
        <taxon>Pseudovirgaria</taxon>
    </lineage>
</organism>
<dbReference type="AlphaFoldDB" id="A0A6A6WJ16"/>
<evidence type="ECO:0000313" key="2">
    <source>
        <dbReference type="Proteomes" id="UP000799437"/>
    </source>
</evidence>
<accession>A0A6A6WJ16</accession>
<reference evidence="1" key="1">
    <citation type="journal article" date="2020" name="Stud. Mycol.">
        <title>101 Dothideomycetes genomes: a test case for predicting lifestyles and emergence of pathogens.</title>
        <authorList>
            <person name="Haridas S."/>
            <person name="Albert R."/>
            <person name="Binder M."/>
            <person name="Bloem J."/>
            <person name="Labutti K."/>
            <person name="Salamov A."/>
            <person name="Andreopoulos B."/>
            <person name="Baker S."/>
            <person name="Barry K."/>
            <person name="Bills G."/>
            <person name="Bluhm B."/>
            <person name="Cannon C."/>
            <person name="Castanera R."/>
            <person name="Culley D."/>
            <person name="Daum C."/>
            <person name="Ezra D."/>
            <person name="Gonzalez J."/>
            <person name="Henrissat B."/>
            <person name="Kuo A."/>
            <person name="Liang C."/>
            <person name="Lipzen A."/>
            <person name="Lutzoni F."/>
            <person name="Magnuson J."/>
            <person name="Mondo S."/>
            <person name="Nolan M."/>
            <person name="Ohm R."/>
            <person name="Pangilinan J."/>
            <person name="Park H.-J."/>
            <person name="Ramirez L."/>
            <person name="Alfaro M."/>
            <person name="Sun H."/>
            <person name="Tritt A."/>
            <person name="Yoshinaga Y."/>
            <person name="Zwiers L.-H."/>
            <person name="Turgeon B."/>
            <person name="Goodwin S."/>
            <person name="Spatafora J."/>
            <person name="Crous P."/>
            <person name="Grigoriev I."/>
        </authorList>
    </citation>
    <scope>NUCLEOTIDE SEQUENCE</scope>
    <source>
        <strain evidence="1">CBS 121739</strain>
    </source>
</reference>
<protein>
    <submittedName>
        <fullName evidence="1">Uncharacterized protein</fullName>
    </submittedName>
</protein>
<proteinExistence type="predicted"/>
<keyword evidence="2" id="KW-1185">Reference proteome</keyword>
<gene>
    <name evidence="1" type="ORF">EJ05DRAFT_257673</name>
</gene>